<evidence type="ECO:0000313" key="2">
    <source>
        <dbReference type="EMBL" id="THU32925.1"/>
    </source>
</evidence>
<protein>
    <submittedName>
        <fullName evidence="2">Uncharacterized protein</fullName>
    </submittedName>
</protein>
<dbReference type="OrthoDB" id="636847at2"/>
<evidence type="ECO:0000313" key="3">
    <source>
        <dbReference type="Proteomes" id="UP000306918"/>
    </source>
</evidence>
<feature type="transmembrane region" description="Helical" evidence="1">
    <location>
        <begin position="95"/>
        <end position="116"/>
    </location>
</feature>
<dbReference type="EMBL" id="STFF01000010">
    <property type="protein sequence ID" value="THU32925.1"/>
    <property type="molecule type" value="Genomic_DNA"/>
</dbReference>
<comment type="caution">
    <text evidence="2">The sequence shown here is derived from an EMBL/GenBank/DDBJ whole genome shotgun (WGS) entry which is preliminary data.</text>
</comment>
<feature type="transmembrane region" description="Helical" evidence="1">
    <location>
        <begin position="147"/>
        <end position="165"/>
    </location>
</feature>
<keyword evidence="1" id="KW-1133">Transmembrane helix</keyword>
<feature type="transmembrane region" description="Helical" evidence="1">
    <location>
        <begin position="412"/>
        <end position="434"/>
    </location>
</feature>
<dbReference type="Proteomes" id="UP000306918">
    <property type="component" value="Unassembled WGS sequence"/>
</dbReference>
<proteinExistence type="predicted"/>
<name>A0A4S8HDR2_9BACT</name>
<reference evidence="2 3" key="1">
    <citation type="submission" date="2019-04" db="EMBL/GenBank/DDBJ databases">
        <title>Niastella caeni sp. nov., isolated from activated sludge.</title>
        <authorList>
            <person name="Sheng M."/>
        </authorList>
    </citation>
    <scope>NUCLEOTIDE SEQUENCE [LARGE SCALE GENOMIC DNA]</scope>
    <source>
        <strain evidence="2 3">HX-2-15</strain>
    </source>
</reference>
<sequence length="513" mass="59961">MNQGTTWASQEVSFKEFLIKNKKNRTTLWFVAIAIVIQFGIFKYFYPYASYIHGDSFSYLNAASKNLAINTYMVGYSNFLRLLSVLTKSDIFLTAFQYLLIHFGALCMLFSIYYFYSPSRVLQYLLLTFMTFNPLFLHLANLVSSDCIFTALSLVWFTSLLWIIHKPSTKIIVWHTVLLFVVFTIRYNALIYPFLSIAAFTLSPLHLHKRLIGAVASLLFCGLFIGYTSFKYKKLTGYWQYSPFSGWQLTNNAMYAYRYVDSLKRKPVKKEFVAFDNMLRAYFDSTRDTQKFPIEAVKASTYYMWSPGLPMFKYRDSLFNNNKKASELKKWASMGPFYKSYGLYIIRQYPLHFMENFIWPNSLKYYAPPVEFLENYNSGKDSVAPIAKEWFDYSSRKVVTRFKNKQTITLDFYPIFSGIINAIMFFLLIFYSMLKGWKNAPMLQKGVLLGTTIWVLNAFFTIFASSAALRFQSFPITLTTMFTCLLLDWLWKSALKPDVLQLNFENKDLTIAQ</sequence>
<keyword evidence="1" id="KW-0472">Membrane</keyword>
<feature type="transmembrane region" description="Helical" evidence="1">
    <location>
        <begin position="446"/>
        <end position="468"/>
    </location>
</feature>
<feature type="transmembrane region" description="Helical" evidence="1">
    <location>
        <begin position="211"/>
        <end position="230"/>
    </location>
</feature>
<keyword evidence="3" id="KW-1185">Reference proteome</keyword>
<feature type="transmembrane region" description="Helical" evidence="1">
    <location>
        <begin position="122"/>
        <end position="140"/>
    </location>
</feature>
<keyword evidence="1" id="KW-0812">Transmembrane</keyword>
<evidence type="ECO:0000256" key="1">
    <source>
        <dbReference type="SAM" id="Phobius"/>
    </source>
</evidence>
<feature type="transmembrane region" description="Helical" evidence="1">
    <location>
        <begin position="27"/>
        <end position="46"/>
    </location>
</feature>
<accession>A0A4S8HDR2</accession>
<feature type="transmembrane region" description="Helical" evidence="1">
    <location>
        <begin position="171"/>
        <end position="199"/>
    </location>
</feature>
<dbReference type="RefSeq" id="WP_136580117.1">
    <property type="nucleotide sequence ID" value="NZ_STFF01000010.1"/>
</dbReference>
<gene>
    <name evidence="2" type="ORF">FAM09_26100</name>
</gene>
<organism evidence="2 3">
    <name type="scientific">Niastella caeni</name>
    <dbReference type="NCBI Taxonomy" id="2569763"/>
    <lineage>
        <taxon>Bacteria</taxon>
        <taxon>Pseudomonadati</taxon>
        <taxon>Bacteroidota</taxon>
        <taxon>Chitinophagia</taxon>
        <taxon>Chitinophagales</taxon>
        <taxon>Chitinophagaceae</taxon>
        <taxon>Niastella</taxon>
    </lineage>
</organism>
<dbReference type="AlphaFoldDB" id="A0A4S8HDR2"/>